<keyword evidence="3" id="KW-1185">Reference proteome</keyword>
<feature type="region of interest" description="Disordered" evidence="1">
    <location>
        <begin position="33"/>
        <end position="99"/>
    </location>
</feature>
<evidence type="ECO:0000313" key="3">
    <source>
        <dbReference type="Proteomes" id="UP000502823"/>
    </source>
</evidence>
<dbReference type="EMBL" id="BLKM01003593">
    <property type="protein sequence ID" value="GFG29169.1"/>
    <property type="molecule type" value="Genomic_DNA"/>
</dbReference>
<name>A0A6L2PA12_COPFO</name>
<protein>
    <recommendedName>
        <fullName evidence="4">VWFC domain-containing protein</fullName>
    </recommendedName>
</protein>
<evidence type="ECO:0008006" key="4">
    <source>
        <dbReference type="Google" id="ProtNLM"/>
    </source>
</evidence>
<dbReference type="AlphaFoldDB" id="A0A6L2PA12"/>
<dbReference type="InParanoid" id="A0A6L2PA12"/>
<evidence type="ECO:0000313" key="2">
    <source>
        <dbReference type="EMBL" id="GFG29169.1"/>
    </source>
</evidence>
<evidence type="ECO:0000256" key="1">
    <source>
        <dbReference type="SAM" id="MobiDB-lite"/>
    </source>
</evidence>
<feature type="region of interest" description="Disordered" evidence="1">
    <location>
        <begin position="166"/>
        <end position="186"/>
    </location>
</feature>
<organism evidence="2 3">
    <name type="scientific">Coptotermes formosanus</name>
    <name type="common">Formosan subterranean termite</name>
    <dbReference type="NCBI Taxonomy" id="36987"/>
    <lineage>
        <taxon>Eukaryota</taxon>
        <taxon>Metazoa</taxon>
        <taxon>Ecdysozoa</taxon>
        <taxon>Arthropoda</taxon>
        <taxon>Hexapoda</taxon>
        <taxon>Insecta</taxon>
        <taxon>Pterygota</taxon>
        <taxon>Neoptera</taxon>
        <taxon>Polyneoptera</taxon>
        <taxon>Dictyoptera</taxon>
        <taxon>Blattodea</taxon>
        <taxon>Blattoidea</taxon>
        <taxon>Termitoidae</taxon>
        <taxon>Rhinotermitidae</taxon>
        <taxon>Coptotermes</taxon>
    </lineage>
</organism>
<proteinExistence type="predicted"/>
<feature type="compositionally biased region" description="Low complexity" evidence="1">
    <location>
        <begin position="33"/>
        <end position="57"/>
    </location>
</feature>
<reference evidence="3" key="1">
    <citation type="submission" date="2020-01" db="EMBL/GenBank/DDBJ databases">
        <title>Draft genome sequence of the Termite Coptotermes fromosanus.</title>
        <authorList>
            <person name="Itakura S."/>
            <person name="Yosikawa Y."/>
            <person name="Umezawa K."/>
        </authorList>
    </citation>
    <scope>NUCLEOTIDE SEQUENCE [LARGE SCALE GENOMIC DNA]</scope>
</reference>
<dbReference type="Proteomes" id="UP000502823">
    <property type="component" value="Unassembled WGS sequence"/>
</dbReference>
<accession>A0A6L2PA12</accession>
<sequence length="308" mass="33241">MTQHLYLSDKHYYRDTIFIILMFLLCTESLGNTTSTTPSTTTLSSTPKTLTTELPSSNSSATTRSPLANASEPNDSGGQIFFKPQTDEETAGNSSSGAVHGRAMNFDVQEHQPPGSHAAKSADTGSLQDLSLDDIDEMSILPTQMLGDKMNTTMFNATAPSPFLPNSVSTPLTSTERPASTTVPNNSSNFTMVNGSSCVQGQKFDRGCTETCECGIDGKAICRPRCSMPFFRRGALLNDPACIEKPTEDPCCSLLVCTQDTETEPLEGCTFKNQSYQRGDTINDGCFAVCTCGEAGQVLCKPRFEIFF</sequence>
<comment type="caution">
    <text evidence="2">The sequence shown here is derived from an EMBL/GenBank/DDBJ whole genome shotgun (WGS) entry which is preliminary data.</text>
</comment>
<gene>
    <name evidence="2" type="ORF">Cfor_04991</name>
</gene>
<dbReference type="OrthoDB" id="6022609at2759"/>
<feature type="compositionally biased region" description="Polar residues" evidence="1">
    <location>
        <begin position="58"/>
        <end position="77"/>
    </location>
</feature>